<comment type="caution">
    <text evidence="9">The sequence shown here is derived from an EMBL/GenBank/DDBJ whole genome shotgun (WGS) entry which is preliminary data.</text>
</comment>
<evidence type="ECO:0000256" key="6">
    <source>
        <dbReference type="PROSITE-ProRule" id="PRU00027"/>
    </source>
</evidence>
<keyword evidence="5" id="KW-0804">Transcription</keyword>
<dbReference type="GO" id="GO:0003677">
    <property type="term" value="F:DNA binding"/>
    <property type="evidence" value="ECO:0007669"/>
    <property type="project" value="InterPro"/>
</dbReference>
<dbReference type="SMART" id="SM00614">
    <property type="entry name" value="ZnF_BED"/>
    <property type="match status" value="1"/>
</dbReference>
<dbReference type="InterPro" id="IPR003656">
    <property type="entry name" value="Znf_BED"/>
</dbReference>
<dbReference type="PANTHER" id="PTHR46481">
    <property type="entry name" value="ZINC FINGER BED DOMAIN-CONTAINING PROTEIN 4"/>
    <property type="match status" value="1"/>
</dbReference>
<dbReference type="InterPro" id="IPR012337">
    <property type="entry name" value="RNaseH-like_sf"/>
</dbReference>
<organism evidence="9 10">
    <name type="scientific">Linum tenue</name>
    <dbReference type="NCBI Taxonomy" id="586396"/>
    <lineage>
        <taxon>Eukaryota</taxon>
        <taxon>Viridiplantae</taxon>
        <taxon>Streptophyta</taxon>
        <taxon>Embryophyta</taxon>
        <taxon>Tracheophyta</taxon>
        <taxon>Spermatophyta</taxon>
        <taxon>Magnoliopsida</taxon>
        <taxon>eudicotyledons</taxon>
        <taxon>Gunneridae</taxon>
        <taxon>Pentapetalae</taxon>
        <taxon>rosids</taxon>
        <taxon>fabids</taxon>
        <taxon>Malpighiales</taxon>
        <taxon>Linaceae</taxon>
        <taxon>Linum</taxon>
    </lineage>
</organism>
<feature type="domain" description="BED-type" evidence="8">
    <location>
        <begin position="147"/>
        <end position="207"/>
    </location>
</feature>
<name>A0AAV0IC73_9ROSI</name>
<dbReference type="EMBL" id="CAMGYJ010000003">
    <property type="protein sequence ID" value="CAI0394254.1"/>
    <property type="molecule type" value="Genomic_DNA"/>
</dbReference>
<keyword evidence="3" id="KW-0862">Zinc</keyword>
<evidence type="ECO:0000256" key="1">
    <source>
        <dbReference type="ARBA" id="ARBA00022723"/>
    </source>
</evidence>
<keyword evidence="2 6" id="KW-0863">Zinc-finger</keyword>
<evidence type="ECO:0000256" key="3">
    <source>
        <dbReference type="ARBA" id="ARBA00022833"/>
    </source>
</evidence>
<feature type="compositionally biased region" description="Low complexity" evidence="7">
    <location>
        <begin position="108"/>
        <end position="117"/>
    </location>
</feature>
<reference evidence="9" key="1">
    <citation type="submission" date="2022-08" db="EMBL/GenBank/DDBJ databases">
        <authorList>
            <person name="Gutierrez-Valencia J."/>
        </authorList>
    </citation>
    <scope>NUCLEOTIDE SEQUENCE</scope>
</reference>
<feature type="non-terminal residue" evidence="9">
    <location>
        <position position="1"/>
    </location>
</feature>
<accession>A0AAV0IC73</accession>
<evidence type="ECO:0000256" key="4">
    <source>
        <dbReference type="ARBA" id="ARBA00023015"/>
    </source>
</evidence>
<proteinExistence type="predicted"/>
<sequence length="377" mass="42184">PIVRLCGPRRHSDDGIGLDPATTRRRLSPESPTIERDADSVIASSPLRPISSPSVDFWGTAAELRKMEGSSSWGTKKRIPTSRGDDNLPPLLSKKRPQPQASKTAVESGNNSGNVNVQAAATQEQERPAATNTTTTPEMEKTNREYVLRSPVWQNYDCYKDAKGKKKARCHYCGKSLAGDPSGNGTSSLGRHTQRCLKKQKEKGKQLNLELNPTSVEGQGVLGTWKFDQAFIKAGLVEMIILDEMPFRSVEKEGIKRFMARACPMFKIPSKRSIREDCFRLFLEQKGKLRDYFKIKCGGRVSITTDSWTSCQNFNYMCITAHFVGKDWKLYKKVISLCKIKSHKGIDLGDAIAYFLEHWGLQNIFTVTVDNASANDR</sequence>
<dbReference type="GO" id="GO:0008270">
    <property type="term" value="F:zinc ion binding"/>
    <property type="evidence" value="ECO:0007669"/>
    <property type="project" value="UniProtKB-KW"/>
</dbReference>
<dbReference type="InterPro" id="IPR036236">
    <property type="entry name" value="Znf_C2H2_sf"/>
</dbReference>
<feature type="region of interest" description="Disordered" evidence="7">
    <location>
        <begin position="1"/>
        <end position="144"/>
    </location>
</feature>
<keyword evidence="1" id="KW-0479">Metal-binding</keyword>
<gene>
    <name evidence="9" type="ORF">LITE_LOCUS8248</name>
</gene>
<dbReference type="PROSITE" id="PS50808">
    <property type="entry name" value="ZF_BED"/>
    <property type="match status" value="1"/>
</dbReference>
<dbReference type="SUPFAM" id="SSF53098">
    <property type="entry name" value="Ribonuclease H-like"/>
    <property type="match status" value="1"/>
</dbReference>
<protein>
    <recommendedName>
        <fullName evidence="8">BED-type domain-containing protein</fullName>
    </recommendedName>
</protein>
<feature type="non-terminal residue" evidence="9">
    <location>
        <position position="377"/>
    </location>
</feature>
<evidence type="ECO:0000256" key="2">
    <source>
        <dbReference type="ARBA" id="ARBA00022771"/>
    </source>
</evidence>
<dbReference type="Proteomes" id="UP001154282">
    <property type="component" value="Unassembled WGS sequence"/>
</dbReference>
<evidence type="ECO:0000313" key="9">
    <source>
        <dbReference type="EMBL" id="CAI0394254.1"/>
    </source>
</evidence>
<keyword evidence="4" id="KW-0805">Transcription regulation</keyword>
<dbReference type="PANTHER" id="PTHR46481:SF7">
    <property type="entry name" value="ZINC FINGER BED DOMAIN-CONTAINING PROTEIN RICESLEEPER 2-LIKE"/>
    <property type="match status" value="1"/>
</dbReference>
<feature type="compositionally biased region" description="Low complexity" evidence="7">
    <location>
        <begin position="128"/>
        <end position="137"/>
    </location>
</feature>
<evidence type="ECO:0000313" key="10">
    <source>
        <dbReference type="Proteomes" id="UP001154282"/>
    </source>
</evidence>
<dbReference type="Pfam" id="PF02892">
    <property type="entry name" value="zf-BED"/>
    <property type="match status" value="1"/>
</dbReference>
<evidence type="ECO:0000259" key="8">
    <source>
        <dbReference type="PROSITE" id="PS50808"/>
    </source>
</evidence>
<dbReference type="InterPro" id="IPR052035">
    <property type="entry name" value="ZnF_BED_domain_contain"/>
</dbReference>
<dbReference type="AlphaFoldDB" id="A0AAV0IC73"/>
<dbReference type="SUPFAM" id="SSF57667">
    <property type="entry name" value="beta-beta-alpha zinc fingers"/>
    <property type="match status" value="1"/>
</dbReference>
<keyword evidence="10" id="KW-1185">Reference proteome</keyword>
<evidence type="ECO:0000256" key="7">
    <source>
        <dbReference type="SAM" id="MobiDB-lite"/>
    </source>
</evidence>
<evidence type="ECO:0000256" key="5">
    <source>
        <dbReference type="ARBA" id="ARBA00023163"/>
    </source>
</evidence>